<gene>
    <name evidence="1" type="ORF">ASCRUDRAFT_8841</name>
</gene>
<dbReference type="GeneID" id="30968633"/>
<keyword evidence="2" id="KW-1185">Reference proteome</keyword>
<organism evidence="1 2">
    <name type="scientific">Ascoidea rubescens DSM 1968</name>
    <dbReference type="NCBI Taxonomy" id="1344418"/>
    <lineage>
        <taxon>Eukaryota</taxon>
        <taxon>Fungi</taxon>
        <taxon>Dikarya</taxon>
        <taxon>Ascomycota</taxon>
        <taxon>Saccharomycotina</taxon>
        <taxon>Saccharomycetes</taxon>
        <taxon>Ascoideaceae</taxon>
        <taxon>Ascoidea</taxon>
    </lineage>
</organism>
<evidence type="ECO:0000313" key="1">
    <source>
        <dbReference type="EMBL" id="ODV60066.1"/>
    </source>
</evidence>
<reference evidence="2" key="1">
    <citation type="submission" date="2016-05" db="EMBL/GenBank/DDBJ databases">
        <title>Comparative genomics of biotechnologically important yeasts.</title>
        <authorList>
            <consortium name="DOE Joint Genome Institute"/>
            <person name="Riley R."/>
            <person name="Haridas S."/>
            <person name="Wolfe K.H."/>
            <person name="Lopes M.R."/>
            <person name="Hittinger C.T."/>
            <person name="Goker M."/>
            <person name="Salamov A."/>
            <person name="Wisecaver J."/>
            <person name="Long T.M."/>
            <person name="Aerts A.L."/>
            <person name="Barry K."/>
            <person name="Choi C."/>
            <person name="Clum A."/>
            <person name="Coughlan A.Y."/>
            <person name="Deshpande S."/>
            <person name="Douglass A.P."/>
            <person name="Hanson S.J."/>
            <person name="Klenk H.-P."/>
            <person name="Labutti K."/>
            <person name="Lapidus A."/>
            <person name="Lindquist E."/>
            <person name="Lipzen A."/>
            <person name="Meier-Kolthoff J.P."/>
            <person name="Ohm R.A."/>
            <person name="Otillar R.P."/>
            <person name="Pangilinan J."/>
            <person name="Peng Y."/>
            <person name="Rokas A."/>
            <person name="Rosa C.A."/>
            <person name="Scheuner C."/>
            <person name="Sibirny A.A."/>
            <person name="Slot J.C."/>
            <person name="Stielow J.B."/>
            <person name="Sun H."/>
            <person name="Kurtzman C.P."/>
            <person name="Blackwell M."/>
            <person name="Grigoriev I.V."/>
            <person name="Jeffries T.W."/>
        </authorList>
    </citation>
    <scope>NUCLEOTIDE SEQUENCE [LARGE SCALE GENOMIC DNA]</scope>
    <source>
        <strain evidence="2">DSM 1968</strain>
    </source>
</reference>
<protein>
    <submittedName>
        <fullName evidence="1">Uncharacterized protein</fullName>
    </submittedName>
</protein>
<dbReference type="EMBL" id="KV454483">
    <property type="protein sequence ID" value="ODV60066.1"/>
    <property type="molecule type" value="Genomic_DNA"/>
</dbReference>
<dbReference type="AlphaFoldDB" id="A0A1D2VEK6"/>
<evidence type="ECO:0000313" key="2">
    <source>
        <dbReference type="Proteomes" id="UP000095038"/>
    </source>
</evidence>
<dbReference type="RefSeq" id="XP_020046373.1">
    <property type="nucleotide sequence ID" value="XM_020194997.1"/>
</dbReference>
<accession>A0A1D2VEK6</accession>
<name>A0A1D2VEK6_9ASCO</name>
<dbReference type="Proteomes" id="UP000095038">
    <property type="component" value="Unassembled WGS sequence"/>
</dbReference>
<sequence length="412" mass="46277">MSTQFLTNKNEFQQFKAKLVLERFLSRIRINCIEVYYPAEKYETLTSAVSLAAPHINEIIDLPDEEDSAQITNGLVSSCNGIVPGCIALAILKEDSRIVENTKHRNDEQIAFVRAILRYNTSDIQIYSNSLLMNRQIIDSRILQKMTLVLLHYQNDDRGKLVVDYHDQQPIEKTHNSNHQFLTDLEITTSIASIKTHTFGTAAKQPFIKTWFSKSFTNCVDTDESRILEYISAADVNRNAEQVAGNAKELIKVTLNFKEIRNSDEDNGANVLASSETTLFDFSEEPLNDGNCIQTCLNEDDEYLNINLEVANANGVNDNNQKIEASVASAKDTDEASDASTGDICSDINGKRVVDINHLDSTESDLSTDDNNEAAKTINDVESDMIQHARAKMIRQGDLDKIETEPRWITID</sequence>
<dbReference type="InParanoid" id="A0A1D2VEK6"/>
<proteinExistence type="predicted"/>